<keyword evidence="2" id="KW-1185">Reference proteome</keyword>
<protein>
    <submittedName>
        <fullName evidence="1">Uncharacterized protein</fullName>
    </submittedName>
</protein>
<dbReference type="EMBL" id="KZ821621">
    <property type="protein sequence ID" value="PYH70359.1"/>
    <property type="molecule type" value="Genomic_DNA"/>
</dbReference>
<sequence length="93" mass="10584">MLLFLVRASQGFPDFLPLPSPNDIHTGYLEVARGSRPFPSPNNRQIEPRLFFFFSFTLCFAFPQSSKPGSATIYRSAAWSFYQMRVRTSDPTG</sequence>
<dbReference type="Proteomes" id="UP000248405">
    <property type="component" value="Unassembled WGS sequence"/>
</dbReference>
<accession>A0A319BDS5</accession>
<organism evidence="1 2">
    <name type="scientific">Aspergillus vadensis (strain CBS 113365 / IMI 142717 / IBT 24658)</name>
    <dbReference type="NCBI Taxonomy" id="1448311"/>
    <lineage>
        <taxon>Eukaryota</taxon>
        <taxon>Fungi</taxon>
        <taxon>Dikarya</taxon>
        <taxon>Ascomycota</taxon>
        <taxon>Pezizomycotina</taxon>
        <taxon>Eurotiomycetes</taxon>
        <taxon>Eurotiomycetidae</taxon>
        <taxon>Eurotiales</taxon>
        <taxon>Aspergillaceae</taxon>
        <taxon>Aspergillus</taxon>
        <taxon>Aspergillus subgen. Circumdati</taxon>
    </lineage>
</organism>
<name>A0A319BDS5_ASPVC</name>
<gene>
    <name evidence="1" type="ORF">BO88DRAFT_262339</name>
</gene>
<dbReference type="RefSeq" id="XP_025564153.1">
    <property type="nucleotide sequence ID" value="XM_025702296.1"/>
</dbReference>
<evidence type="ECO:0000313" key="2">
    <source>
        <dbReference type="Proteomes" id="UP000248405"/>
    </source>
</evidence>
<dbReference type="GeneID" id="37206888"/>
<proteinExistence type="predicted"/>
<reference evidence="1" key="1">
    <citation type="submission" date="2016-12" db="EMBL/GenBank/DDBJ databases">
        <title>The genomes of Aspergillus section Nigri reveals drivers in fungal speciation.</title>
        <authorList>
            <consortium name="DOE Joint Genome Institute"/>
            <person name="Vesth T.C."/>
            <person name="Nybo J."/>
            <person name="Theobald S."/>
            <person name="Brandl J."/>
            <person name="Frisvad J.C."/>
            <person name="Nielsen K.F."/>
            <person name="Lyhne E.K."/>
            <person name="Kogle M.E."/>
            <person name="Kuo A."/>
            <person name="Riley R."/>
            <person name="Clum A."/>
            <person name="Nolan M."/>
            <person name="Lipzen A."/>
            <person name="Salamov A."/>
            <person name="Henrissat B."/>
            <person name="Wiebenga A."/>
            <person name="De Vries R.P."/>
            <person name="Grigoriev I.V."/>
            <person name="Mortensen U.H."/>
            <person name="Andersen M.R."/>
            <person name="Baker S.E."/>
        </authorList>
    </citation>
    <scope>NUCLEOTIDE SEQUENCE [LARGE SCALE GENOMIC DNA]</scope>
    <source>
        <strain evidence="1">CBS 113365</strain>
    </source>
</reference>
<evidence type="ECO:0000313" key="1">
    <source>
        <dbReference type="EMBL" id="PYH70359.1"/>
    </source>
</evidence>
<dbReference type="AlphaFoldDB" id="A0A319BDS5"/>